<dbReference type="InterPro" id="IPR051571">
    <property type="entry name" value="N-CoR_corepressor"/>
</dbReference>
<evidence type="ECO:0000256" key="1">
    <source>
        <dbReference type="SAM" id="MobiDB-lite"/>
    </source>
</evidence>
<dbReference type="AlphaFoldDB" id="A0A067TA61"/>
<dbReference type="STRING" id="685588.A0A067TA61"/>
<reference evidence="3" key="1">
    <citation type="journal article" date="2014" name="Proc. Natl. Acad. Sci. U.S.A.">
        <title>Extensive sampling of basidiomycete genomes demonstrates inadequacy of the white-rot/brown-rot paradigm for wood decay fungi.</title>
        <authorList>
            <person name="Riley R."/>
            <person name="Salamov A.A."/>
            <person name="Brown D.W."/>
            <person name="Nagy L.G."/>
            <person name="Floudas D."/>
            <person name="Held B.W."/>
            <person name="Levasseur A."/>
            <person name="Lombard V."/>
            <person name="Morin E."/>
            <person name="Otillar R."/>
            <person name="Lindquist E.A."/>
            <person name="Sun H."/>
            <person name="LaButti K.M."/>
            <person name="Schmutz J."/>
            <person name="Jabbour D."/>
            <person name="Luo H."/>
            <person name="Baker S.E."/>
            <person name="Pisabarro A.G."/>
            <person name="Walton J.D."/>
            <person name="Blanchette R.A."/>
            <person name="Henrissat B."/>
            <person name="Martin F."/>
            <person name="Cullen D."/>
            <person name="Hibbett D.S."/>
            <person name="Grigoriev I.V."/>
        </authorList>
    </citation>
    <scope>NUCLEOTIDE SEQUENCE [LARGE SCALE GENOMIC DNA]</scope>
    <source>
        <strain evidence="3">CBS 339.88</strain>
    </source>
</reference>
<sequence>MVTPIDIDIPPPTHSPILRTPPPIDEEPNPVTIQKLLPIPEEIPSFSEAKSTADALRIVVMTRLLCDRQSREERVKPVLTANLSIANPPEAHPIATPDTLIEKMFSGAAFQERSDSFVRTRPLLSDYLTQRHNMVEEKISKLREEYVELEERWLVHCNTLNEQQKSLASEHENQHTGRTTRRSTAITDAVRSDFEMEQIIASLGVDDATDPFHLSMRNLAKIPDMISVANGQVDYLFDDTAHLVENPSEYYGPHTGIDDWTDAEKQTFLDKFAAYPKQFGII</sequence>
<dbReference type="Gene3D" id="1.10.10.60">
    <property type="entry name" value="Homeodomain-like"/>
    <property type="match status" value="1"/>
</dbReference>
<accession>A0A067TA61</accession>
<dbReference type="Proteomes" id="UP000027222">
    <property type="component" value="Unassembled WGS sequence"/>
</dbReference>
<evidence type="ECO:0000313" key="3">
    <source>
        <dbReference type="Proteomes" id="UP000027222"/>
    </source>
</evidence>
<dbReference type="GO" id="GO:0034967">
    <property type="term" value="C:Set3 complex"/>
    <property type="evidence" value="ECO:0007669"/>
    <property type="project" value="TreeGrafter"/>
</dbReference>
<dbReference type="PANTHER" id="PTHR13992:SF39">
    <property type="entry name" value="SMRTER, ISOFORM G"/>
    <property type="match status" value="1"/>
</dbReference>
<proteinExistence type="predicted"/>
<protein>
    <recommendedName>
        <fullName evidence="4">SANT domain-containing protein</fullName>
    </recommendedName>
</protein>
<evidence type="ECO:0000313" key="2">
    <source>
        <dbReference type="EMBL" id="KDR80090.1"/>
    </source>
</evidence>
<feature type="non-terminal residue" evidence="2">
    <location>
        <position position="282"/>
    </location>
</feature>
<organism evidence="2 3">
    <name type="scientific">Galerina marginata (strain CBS 339.88)</name>
    <dbReference type="NCBI Taxonomy" id="685588"/>
    <lineage>
        <taxon>Eukaryota</taxon>
        <taxon>Fungi</taxon>
        <taxon>Dikarya</taxon>
        <taxon>Basidiomycota</taxon>
        <taxon>Agaricomycotina</taxon>
        <taxon>Agaricomycetes</taxon>
        <taxon>Agaricomycetidae</taxon>
        <taxon>Agaricales</taxon>
        <taxon>Agaricineae</taxon>
        <taxon>Strophariaceae</taxon>
        <taxon>Galerina</taxon>
    </lineage>
</organism>
<keyword evidence="3" id="KW-1185">Reference proteome</keyword>
<gene>
    <name evidence="2" type="ORF">GALMADRAFT_61896</name>
</gene>
<dbReference type="GO" id="GO:0006357">
    <property type="term" value="P:regulation of transcription by RNA polymerase II"/>
    <property type="evidence" value="ECO:0007669"/>
    <property type="project" value="TreeGrafter"/>
</dbReference>
<evidence type="ECO:0008006" key="4">
    <source>
        <dbReference type="Google" id="ProtNLM"/>
    </source>
</evidence>
<feature type="compositionally biased region" description="Pro residues" evidence="1">
    <location>
        <begin position="9"/>
        <end position="23"/>
    </location>
</feature>
<dbReference type="PANTHER" id="PTHR13992">
    <property type="entry name" value="NUCLEAR RECEPTOR CO-REPRESSOR RELATED NCOR"/>
    <property type="match status" value="1"/>
</dbReference>
<feature type="region of interest" description="Disordered" evidence="1">
    <location>
        <begin position="1"/>
        <end position="27"/>
    </location>
</feature>
<dbReference type="EMBL" id="KL142372">
    <property type="protein sequence ID" value="KDR80090.1"/>
    <property type="molecule type" value="Genomic_DNA"/>
</dbReference>
<dbReference type="OrthoDB" id="10258692at2759"/>
<dbReference type="HOGENOM" id="CLU_1086316_0_0_1"/>
<name>A0A067TA61_GALM3</name>